<dbReference type="CDD" id="cd09274">
    <property type="entry name" value="RNase_HI_RT_Ty3"/>
    <property type="match status" value="1"/>
</dbReference>
<dbReference type="GO" id="GO:0004523">
    <property type="term" value="F:RNA-DNA hybrid ribonuclease activity"/>
    <property type="evidence" value="ECO:0007669"/>
    <property type="project" value="UniProtKB-EC"/>
</dbReference>
<dbReference type="STRING" id="80966.ENSAPOP00000004866"/>
<dbReference type="Gene3D" id="3.30.70.270">
    <property type="match status" value="2"/>
</dbReference>
<evidence type="ECO:0000256" key="9">
    <source>
        <dbReference type="ARBA" id="ARBA00039658"/>
    </source>
</evidence>
<dbReference type="AlphaFoldDB" id="A0A3Q1EK56"/>
<evidence type="ECO:0000259" key="10">
    <source>
        <dbReference type="PROSITE" id="PS50878"/>
    </source>
</evidence>
<evidence type="ECO:0000256" key="1">
    <source>
        <dbReference type="ARBA" id="ARBA00010879"/>
    </source>
</evidence>
<protein>
    <recommendedName>
        <fullName evidence="9">Gypsy retrotransposon integrase-like protein 1</fullName>
        <ecNumber evidence="2">3.1.26.4</ecNumber>
    </recommendedName>
</protein>
<dbReference type="InterPro" id="IPR041373">
    <property type="entry name" value="RT_RNaseH"/>
</dbReference>
<dbReference type="EC" id="3.1.26.4" evidence="2"/>
<name>A0A3Q1EK56_9TELE</name>
<dbReference type="Gene3D" id="3.10.10.10">
    <property type="entry name" value="HIV Type 1 Reverse Transcriptase, subunit A, domain 1"/>
    <property type="match status" value="1"/>
</dbReference>
<feature type="domain" description="Reverse transcriptase" evidence="10">
    <location>
        <begin position="1"/>
        <end position="122"/>
    </location>
</feature>
<dbReference type="InterPro" id="IPR050951">
    <property type="entry name" value="Retrovirus_Pol_polyprotein"/>
</dbReference>
<dbReference type="PANTHER" id="PTHR37984">
    <property type="entry name" value="PROTEIN CBG26694"/>
    <property type="match status" value="1"/>
</dbReference>
<keyword evidence="3" id="KW-0808">Transferase</keyword>
<evidence type="ECO:0000256" key="8">
    <source>
        <dbReference type="ARBA" id="ARBA00022918"/>
    </source>
</evidence>
<dbReference type="FunFam" id="1.10.340.70:FF:000003">
    <property type="entry name" value="Protein CBG25708"/>
    <property type="match status" value="1"/>
</dbReference>
<keyword evidence="5" id="KW-0540">Nuclease</keyword>
<evidence type="ECO:0000256" key="5">
    <source>
        <dbReference type="ARBA" id="ARBA00022722"/>
    </source>
</evidence>
<accession>A0A3Q1EK56</accession>
<reference evidence="11" key="2">
    <citation type="submission" date="2025-09" db="UniProtKB">
        <authorList>
            <consortium name="Ensembl"/>
        </authorList>
    </citation>
    <scope>IDENTIFICATION</scope>
</reference>
<dbReference type="InParanoid" id="A0A3Q1EK56"/>
<evidence type="ECO:0000256" key="3">
    <source>
        <dbReference type="ARBA" id="ARBA00022679"/>
    </source>
</evidence>
<dbReference type="Gene3D" id="1.10.340.70">
    <property type="match status" value="1"/>
</dbReference>
<dbReference type="Proteomes" id="UP000257200">
    <property type="component" value="Unplaced"/>
</dbReference>
<dbReference type="FunFam" id="3.10.20.370:FF:000001">
    <property type="entry name" value="Retrovirus-related Pol polyprotein from transposon 17.6-like protein"/>
    <property type="match status" value="1"/>
</dbReference>
<dbReference type="PANTHER" id="PTHR37984:SF5">
    <property type="entry name" value="PROTEIN NYNRIN-LIKE"/>
    <property type="match status" value="1"/>
</dbReference>
<dbReference type="CDD" id="cd01647">
    <property type="entry name" value="RT_LTR"/>
    <property type="match status" value="1"/>
</dbReference>
<sequence>MTGAKYFSKMDASNGFWQLRLDEESTRLCTFNTPYGRYSYQRLPFGISSAPEIFHRAMEQVIEGLEGVRVYVDDLVCWGSSQEEHDTRLVKTLQRIRQYGLKLNKDKCRFGVSEITFLGDKITVDGVQPDKTKVQAVLDMEMPKDKKGVQRALGLVNFLGRFIQNLAVKTTHLRKLLRRETEFQWEHEHEREWKELLEVLASEPLLAFFSPDRKTKVSTDASKDGLGAVLLQEDEGAWRPVAYASRSMTATECRYAQIEKECLGLAFGCEKFHTYIYGLHNVILETDHKPLLGIAKKNLCDMSPRIQRLMMRLQRYDFELIYTPGTQMFIADALSRAAHGDIQTSGTEKDIAVQVDMVYAALPATQEQLTKIAAQTAEDPVLRKVMKNLQDGWKKGSCVQYYPLQSELSVVEGLLLKGDRIVVPTSMRREMLQRIHEGHLGAEKSKRRAREALYWPNMNSDIDRITSECATCQEFRYKQTKEPLIPTEI</sequence>
<evidence type="ECO:0000256" key="4">
    <source>
        <dbReference type="ARBA" id="ARBA00022695"/>
    </source>
</evidence>
<dbReference type="PROSITE" id="PS50878">
    <property type="entry name" value="RT_POL"/>
    <property type="match status" value="1"/>
</dbReference>
<evidence type="ECO:0000256" key="2">
    <source>
        <dbReference type="ARBA" id="ARBA00012180"/>
    </source>
</evidence>
<proteinExistence type="inferred from homology"/>
<dbReference type="InterPro" id="IPR043128">
    <property type="entry name" value="Rev_trsase/Diguanyl_cyclase"/>
</dbReference>
<keyword evidence="8" id="KW-0695">RNA-directed DNA polymerase</keyword>
<dbReference type="Ensembl" id="ENSAPOT00000009314.1">
    <property type="protein sequence ID" value="ENSAPOP00000004866.1"/>
    <property type="gene ID" value="ENSAPOG00000006495.1"/>
</dbReference>
<dbReference type="InterPro" id="IPR000477">
    <property type="entry name" value="RT_dom"/>
</dbReference>
<dbReference type="SUPFAM" id="SSF56672">
    <property type="entry name" value="DNA/RNA polymerases"/>
    <property type="match status" value="1"/>
</dbReference>
<dbReference type="GeneTree" id="ENSGT00940000169923"/>
<keyword evidence="4" id="KW-0548">Nucleotidyltransferase</keyword>
<evidence type="ECO:0000256" key="6">
    <source>
        <dbReference type="ARBA" id="ARBA00022759"/>
    </source>
</evidence>
<evidence type="ECO:0000256" key="7">
    <source>
        <dbReference type="ARBA" id="ARBA00022801"/>
    </source>
</evidence>
<dbReference type="InterPro" id="IPR043502">
    <property type="entry name" value="DNA/RNA_pol_sf"/>
</dbReference>
<keyword evidence="7" id="KW-0378">Hydrolase</keyword>
<dbReference type="InterPro" id="IPR041588">
    <property type="entry name" value="Integrase_H2C2"/>
</dbReference>
<evidence type="ECO:0000313" key="12">
    <source>
        <dbReference type="Proteomes" id="UP000257200"/>
    </source>
</evidence>
<keyword evidence="6" id="KW-0255">Endonuclease</keyword>
<comment type="similarity">
    <text evidence="1">Belongs to the beta type-B retroviral polymerase family. HERV class-II K(HML-2) pol subfamily.</text>
</comment>
<dbReference type="Pfam" id="PF17921">
    <property type="entry name" value="Integrase_H2C2"/>
    <property type="match status" value="1"/>
</dbReference>
<dbReference type="FunFam" id="3.30.70.270:FF:000063">
    <property type="entry name" value="Zinc knuckle domaincontaining protein"/>
    <property type="match status" value="1"/>
</dbReference>
<reference evidence="11" key="1">
    <citation type="submission" date="2025-08" db="UniProtKB">
        <authorList>
            <consortium name="Ensembl"/>
        </authorList>
    </citation>
    <scope>IDENTIFICATION</scope>
</reference>
<dbReference type="Pfam" id="PF17917">
    <property type="entry name" value="RT_RNaseH"/>
    <property type="match status" value="1"/>
</dbReference>
<organism evidence="11 12">
    <name type="scientific">Acanthochromis polyacanthus</name>
    <name type="common">spiny chromis</name>
    <dbReference type="NCBI Taxonomy" id="80966"/>
    <lineage>
        <taxon>Eukaryota</taxon>
        <taxon>Metazoa</taxon>
        <taxon>Chordata</taxon>
        <taxon>Craniata</taxon>
        <taxon>Vertebrata</taxon>
        <taxon>Euteleostomi</taxon>
        <taxon>Actinopterygii</taxon>
        <taxon>Neopterygii</taxon>
        <taxon>Teleostei</taxon>
        <taxon>Neoteleostei</taxon>
        <taxon>Acanthomorphata</taxon>
        <taxon>Ovalentaria</taxon>
        <taxon>Pomacentridae</taxon>
        <taxon>Acanthochromis</taxon>
    </lineage>
</organism>
<keyword evidence="12" id="KW-1185">Reference proteome</keyword>
<dbReference type="GO" id="GO:0003964">
    <property type="term" value="F:RNA-directed DNA polymerase activity"/>
    <property type="evidence" value="ECO:0007669"/>
    <property type="project" value="UniProtKB-KW"/>
</dbReference>
<evidence type="ECO:0000313" key="11">
    <source>
        <dbReference type="Ensembl" id="ENSAPOP00000004866.1"/>
    </source>
</evidence>
<dbReference type="Pfam" id="PF00078">
    <property type="entry name" value="RVT_1"/>
    <property type="match status" value="1"/>
</dbReference>